<dbReference type="InterPro" id="IPR045258">
    <property type="entry name" value="ACAP1/2/3-like"/>
</dbReference>
<evidence type="ECO:0000313" key="7">
    <source>
        <dbReference type="Proteomes" id="UP000887566"/>
    </source>
</evidence>
<keyword evidence="3" id="KW-0863">Zinc-finger</keyword>
<dbReference type="GO" id="GO:0008270">
    <property type="term" value="F:zinc ion binding"/>
    <property type="evidence" value="ECO:0007669"/>
    <property type="project" value="UniProtKB-KW"/>
</dbReference>
<dbReference type="Pfam" id="PF16746">
    <property type="entry name" value="BAR_3"/>
    <property type="match status" value="1"/>
</dbReference>
<evidence type="ECO:0000259" key="6">
    <source>
        <dbReference type="Pfam" id="PF16746"/>
    </source>
</evidence>
<keyword evidence="5" id="KW-0040">ANK repeat</keyword>
<keyword evidence="4" id="KW-0862">Zinc</keyword>
<evidence type="ECO:0000313" key="8">
    <source>
        <dbReference type="WBParaSite" id="PSAMB.scaffold3390size18482.g21311.t1"/>
    </source>
</evidence>
<dbReference type="GO" id="GO:0005096">
    <property type="term" value="F:GTPase activator activity"/>
    <property type="evidence" value="ECO:0007669"/>
    <property type="project" value="InterPro"/>
</dbReference>
<dbReference type="InterPro" id="IPR004148">
    <property type="entry name" value="BAR_dom"/>
</dbReference>
<protein>
    <submittedName>
        <fullName evidence="8">BAR domain-containing protein</fullName>
    </submittedName>
</protein>
<keyword evidence="1" id="KW-0479">Metal-binding</keyword>
<dbReference type="AlphaFoldDB" id="A0A914W6N1"/>
<reference evidence="8" key="1">
    <citation type="submission" date="2022-11" db="UniProtKB">
        <authorList>
            <consortium name="WormBaseParasite"/>
        </authorList>
    </citation>
    <scope>IDENTIFICATION</scope>
</reference>
<dbReference type="InterPro" id="IPR027267">
    <property type="entry name" value="AH/BAR_dom_sf"/>
</dbReference>
<evidence type="ECO:0000256" key="5">
    <source>
        <dbReference type="ARBA" id="ARBA00023043"/>
    </source>
</evidence>
<evidence type="ECO:0000256" key="1">
    <source>
        <dbReference type="ARBA" id="ARBA00022723"/>
    </source>
</evidence>
<evidence type="ECO:0000256" key="4">
    <source>
        <dbReference type="ARBA" id="ARBA00022833"/>
    </source>
</evidence>
<dbReference type="SUPFAM" id="SSF103657">
    <property type="entry name" value="BAR/IMD domain-like"/>
    <property type="match status" value="1"/>
</dbReference>
<dbReference type="Gene3D" id="1.20.1270.60">
    <property type="entry name" value="Arfaptin homology (AH) domain/BAR domain"/>
    <property type="match status" value="1"/>
</dbReference>
<keyword evidence="7" id="KW-1185">Reference proteome</keyword>
<name>A0A914W6N1_9BILA</name>
<keyword evidence="2" id="KW-0677">Repeat</keyword>
<dbReference type="GO" id="GO:0005737">
    <property type="term" value="C:cytoplasm"/>
    <property type="evidence" value="ECO:0007669"/>
    <property type="project" value="InterPro"/>
</dbReference>
<proteinExistence type="predicted"/>
<feature type="domain" description="BAR" evidence="6">
    <location>
        <begin position="7"/>
        <end position="213"/>
    </location>
</feature>
<accession>A0A914W6N1</accession>
<dbReference type="Proteomes" id="UP000887566">
    <property type="component" value="Unplaced"/>
</dbReference>
<dbReference type="PANTHER" id="PTHR23180">
    <property type="entry name" value="CENTAURIN/ARF"/>
    <property type="match status" value="1"/>
</dbReference>
<dbReference type="WBParaSite" id="PSAMB.scaffold3390size18482.g21311.t1">
    <property type="protein sequence ID" value="PSAMB.scaffold3390size18482.g21311.t1"/>
    <property type="gene ID" value="PSAMB.scaffold3390size18482.g21311"/>
</dbReference>
<dbReference type="PANTHER" id="PTHR23180:SF399">
    <property type="entry name" value="BLOWN FUSE, ISOFORM A-RELATED"/>
    <property type="match status" value="1"/>
</dbReference>
<organism evidence="7 8">
    <name type="scientific">Plectus sambesii</name>
    <dbReference type="NCBI Taxonomy" id="2011161"/>
    <lineage>
        <taxon>Eukaryota</taxon>
        <taxon>Metazoa</taxon>
        <taxon>Ecdysozoa</taxon>
        <taxon>Nematoda</taxon>
        <taxon>Chromadorea</taxon>
        <taxon>Plectida</taxon>
        <taxon>Plectina</taxon>
        <taxon>Plectoidea</taxon>
        <taxon>Plectidae</taxon>
        <taxon>Plectus</taxon>
    </lineage>
</organism>
<sequence length="229" mass="25909">MECPTTLDFTEALKDSPRFRKQLHDHEQYFSKLETKLNEVLRLVTAMVEYGQNYVATFYNVTSAMSELSKESFSYDPLTVGAFASIADAYTEVVNFHKILIEQAHWSIHKNINAFLKYEIGKVHETRQHFEQLSASLDEALGRKAAIPRHKTAEVAESKNALTAVGTCFAHTALDYVAQVNVTHARKNHEILDAFSSFLRACRTFFDQGQTFFTGWSTIENGVIGDSID</sequence>
<evidence type="ECO:0000256" key="2">
    <source>
        <dbReference type="ARBA" id="ARBA00022737"/>
    </source>
</evidence>
<dbReference type="FunFam" id="1.20.1270.60:FF:000025">
    <property type="entry name" value="arf-GAP with coiled-coil, ANK repeat and PH domain-containing protein 2"/>
    <property type="match status" value="1"/>
</dbReference>
<evidence type="ECO:0000256" key="3">
    <source>
        <dbReference type="ARBA" id="ARBA00022771"/>
    </source>
</evidence>